<dbReference type="GO" id="GO:0005737">
    <property type="term" value="C:cytoplasm"/>
    <property type="evidence" value="ECO:0007669"/>
    <property type="project" value="UniProtKB-SubCell"/>
</dbReference>
<keyword evidence="2 6" id="KW-0698">rRNA processing</keyword>
<dbReference type="RefSeq" id="WP_151122515.1">
    <property type="nucleotide sequence ID" value="NZ_CP088081.1"/>
</dbReference>
<dbReference type="InterPro" id="IPR014777">
    <property type="entry name" value="4pyrrole_Mease_sub1"/>
</dbReference>
<dbReference type="Pfam" id="PF00590">
    <property type="entry name" value="TP_methylase"/>
    <property type="match status" value="1"/>
</dbReference>
<dbReference type="PIRSF" id="PIRSF005917">
    <property type="entry name" value="MTase_YraL"/>
    <property type="match status" value="1"/>
</dbReference>
<dbReference type="CDD" id="cd11648">
    <property type="entry name" value="RsmI"/>
    <property type="match status" value="1"/>
</dbReference>
<dbReference type="GO" id="GO:0070677">
    <property type="term" value="F:rRNA (cytosine-2'-O-)-methyltransferase activity"/>
    <property type="evidence" value="ECO:0007669"/>
    <property type="project" value="UniProtKB-UniRule"/>
</dbReference>
<evidence type="ECO:0000259" key="7">
    <source>
        <dbReference type="Pfam" id="PF00590"/>
    </source>
</evidence>
<comment type="similarity">
    <text evidence="6">Belongs to the methyltransferase superfamily. RsmI family.</text>
</comment>
<comment type="catalytic activity">
    <reaction evidence="6">
        <text>cytidine(1402) in 16S rRNA + S-adenosyl-L-methionine = 2'-O-methylcytidine(1402) in 16S rRNA + S-adenosyl-L-homocysteine + H(+)</text>
        <dbReference type="Rhea" id="RHEA:42924"/>
        <dbReference type="Rhea" id="RHEA-COMP:10285"/>
        <dbReference type="Rhea" id="RHEA-COMP:10286"/>
        <dbReference type="ChEBI" id="CHEBI:15378"/>
        <dbReference type="ChEBI" id="CHEBI:57856"/>
        <dbReference type="ChEBI" id="CHEBI:59789"/>
        <dbReference type="ChEBI" id="CHEBI:74495"/>
        <dbReference type="ChEBI" id="CHEBI:82748"/>
        <dbReference type="EC" id="2.1.1.198"/>
    </reaction>
</comment>
<dbReference type="Gene3D" id="3.30.950.10">
    <property type="entry name" value="Methyltransferase, Cobalt-precorrin-4 Transmethylase, Domain 2"/>
    <property type="match status" value="1"/>
</dbReference>
<evidence type="ECO:0000256" key="6">
    <source>
        <dbReference type="HAMAP-Rule" id="MF_01877"/>
    </source>
</evidence>
<dbReference type="FunFam" id="3.40.1010.10:FF:000007">
    <property type="entry name" value="Ribosomal RNA small subunit methyltransferase I"/>
    <property type="match status" value="1"/>
</dbReference>
<keyword evidence="5 6" id="KW-0949">S-adenosyl-L-methionine</keyword>
<dbReference type="InterPro" id="IPR014776">
    <property type="entry name" value="4pyrrole_Mease_sub2"/>
</dbReference>
<evidence type="ECO:0000256" key="2">
    <source>
        <dbReference type="ARBA" id="ARBA00022552"/>
    </source>
</evidence>
<dbReference type="Pfam" id="PF23016">
    <property type="entry name" value="RsmI_C"/>
    <property type="match status" value="1"/>
</dbReference>
<feature type="domain" description="Tetrapyrrole methylase" evidence="7">
    <location>
        <begin position="27"/>
        <end position="228"/>
    </location>
</feature>
<keyword evidence="10" id="KW-1185">Reference proteome</keyword>
<comment type="function">
    <text evidence="6">Catalyzes the 2'-O-methylation of the ribose of cytidine 1402 (C1402) in 16S rRNA.</text>
</comment>
<dbReference type="OrthoDB" id="9809084at2"/>
<dbReference type="Gene3D" id="3.40.1010.10">
    <property type="entry name" value="Cobalt-precorrin-4 Transmethylase, Domain 1"/>
    <property type="match status" value="1"/>
</dbReference>
<dbReference type="HAMAP" id="MF_01877">
    <property type="entry name" value="16SrRNA_methyltr_I"/>
    <property type="match status" value="1"/>
</dbReference>
<evidence type="ECO:0000313" key="9">
    <source>
        <dbReference type="EMBL" id="KAB0584575.1"/>
    </source>
</evidence>
<gene>
    <name evidence="6 9" type="primary">rsmI</name>
    <name evidence="9" type="ORF">F7Q92_03425</name>
</gene>
<evidence type="ECO:0000256" key="3">
    <source>
        <dbReference type="ARBA" id="ARBA00022603"/>
    </source>
</evidence>
<reference evidence="9 10" key="1">
    <citation type="submission" date="2019-09" db="EMBL/GenBank/DDBJ databases">
        <title>Draft genome sequences of 48 bacterial type strains from the CCUG.</title>
        <authorList>
            <person name="Tunovic T."/>
            <person name="Pineiro-Iglesias B."/>
            <person name="Unosson C."/>
            <person name="Inganas E."/>
            <person name="Ohlen M."/>
            <person name="Cardew S."/>
            <person name="Jensie-Markopoulos S."/>
            <person name="Salva-Serra F."/>
            <person name="Jaen-Luchoro D."/>
            <person name="Karlsson R."/>
            <person name="Svensson-Stadler L."/>
            <person name="Chun J."/>
            <person name="Moore E."/>
        </authorList>
    </citation>
    <scope>NUCLEOTIDE SEQUENCE [LARGE SCALE GENOMIC DNA]</scope>
    <source>
        <strain evidence="9 10">CCUG 30977</strain>
    </source>
</reference>
<dbReference type="InterPro" id="IPR035996">
    <property type="entry name" value="4pyrrol_Methylase_sf"/>
</dbReference>
<dbReference type="Proteomes" id="UP000430120">
    <property type="component" value="Unassembled WGS sequence"/>
</dbReference>
<dbReference type="InterPro" id="IPR008189">
    <property type="entry name" value="rRNA_ssu_MeTfrase_I"/>
</dbReference>
<keyword evidence="1 6" id="KW-0963">Cytoplasm</keyword>
<dbReference type="InterPro" id="IPR000878">
    <property type="entry name" value="4pyrrol_Mease"/>
</dbReference>
<evidence type="ECO:0000256" key="1">
    <source>
        <dbReference type="ARBA" id="ARBA00022490"/>
    </source>
</evidence>
<dbReference type="PANTHER" id="PTHR46111">
    <property type="entry name" value="RIBOSOMAL RNA SMALL SUBUNIT METHYLTRANSFERASE I"/>
    <property type="match status" value="1"/>
</dbReference>
<keyword evidence="3 6" id="KW-0489">Methyltransferase</keyword>
<accession>A0A643FGT2</accession>
<evidence type="ECO:0000256" key="4">
    <source>
        <dbReference type="ARBA" id="ARBA00022679"/>
    </source>
</evidence>
<dbReference type="InterPro" id="IPR053910">
    <property type="entry name" value="RsmI_HTH"/>
</dbReference>
<protein>
    <recommendedName>
        <fullName evidence="6">Ribosomal RNA small subunit methyltransferase I</fullName>
        <ecNumber evidence="6">2.1.1.198</ecNumber>
    </recommendedName>
    <alternativeName>
        <fullName evidence="6">16S rRNA 2'-O-ribose C1402 methyltransferase</fullName>
    </alternativeName>
    <alternativeName>
        <fullName evidence="6">rRNA (cytidine-2'-O-)-methyltransferase RsmI</fullName>
    </alternativeName>
</protein>
<dbReference type="EMBL" id="VZPB01000005">
    <property type="protein sequence ID" value="KAB0584575.1"/>
    <property type="molecule type" value="Genomic_DNA"/>
</dbReference>
<dbReference type="PROSITE" id="PS01296">
    <property type="entry name" value="RSMI"/>
    <property type="match status" value="1"/>
</dbReference>
<dbReference type="EC" id="2.1.1.198" evidence="6"/>
<organism evidence="9 10">
    <name type="scientific">Ideonella dechloratans</name>
    <dbReference type="NCBI Taxonomy" id="36863"/>
    <lineage>
        <taxon>Bacteria</taxon>
        <taxon>Pseudomonadati</taxon>
        <taxon>Pseudomonadota</taxon>
        <taxon>Betaproteobacteria</taxon>
        <taxon>Burkholderiales</taxon>
        <taxon>Sphaerotilaceae</taxon>
        <taxon>Ideonella</taxon>
    </lineage>
</organism>
<comment type="caution">
    <text evidence="9">The sequence shown here is derived from an EMBL/GenBank/DDBJ whole genome shotgun (WGS) entry which is preliminary data.</text>
</comment>
<dbReference type="InterPro" id="IPR018063">
    <property type="entry name" value="SAM_MeTrfase_RsmI_CS"/>
</dbReference>
<keyword evidence="4 6" id="KW-0808">Transferase</keyword>
<dbReference type="AlphaFoldDB" id="A0A643FGT2"/>
<proteinExistence type="inferred from homology"/>
<dbReference type="SUPFAM" id="SSF53790">
    <property type="entry name" value="Tetrapyrrole methylase"/>
    <property type="match status" value="1"/>
</dbReference>
<comment type="subcellular location">
    <subcellularLocation>
        <location evidence="6">Cytoplasm</location>
    </subcellularLocation>
</comment>
<sequence>MSASSASLSLLQAAAAAAGGQQYPAATLYVVASPIGNLADFSLRAVHALSLVDAVACEDTRVTAGLLRHLGLDKPLIAVHEHNEQSAAEKVLARLAQGERVAYLSDAGTPAVSDPGAVLAHQVRAAGHRVLPLPGASAVVTALSAAGCVGAAGPGFHFAGFLPAKGQERDSALQAALAQPCPTVLFEAPHRIEALADRLAALAPTRPVTICRELTKQFEQIDTLPAAQLPAWFSADAQRRKGEFAVVLHAPEPVGEETPGLPPEVERTLRVLTRDLPLKQAVALAAELTGAPRNALYEQALAWRQAAQEAVAGDEAAAD</sequence>
<name>A0A643FGT2_IDEDE</name>
<evidence type="ECO:0000259" key="8">
    <source>
        <dbReference type="Pfam" id="PF23016"/>
    </source>
</evidence>
<dbReference type="PANTHER" id="PTHR46111:SF1">
    <property type="entry name" value="RIBOSOMAL RNA SMALL SUBUNIT METHYLTRANSFERASE I"/>
    <property type="match status" value="1"/>
</dbReference>
<evidence type="ECO:0000256" key="5">
    <source>
        <dbReference type="ARBA" id="ARBA00022691"/>
    </source>
</evidence>
<feature type="domain" description="RsmI HTH" evidence="8">
    <location>
        <begin position="261"/>
        <end position="303"/>
    </location>
</feature>
<dbReference type="NCBIfam" id="TIGR00096">
    <property type="entry name" value="16S rRNA (cytidine(1402)-2'-O)-methyltransferase"/>
    <property type="match status" value="1"/>
</dbReference>
<evidence type="ECO:0000313" key="10">
    <source>
        <dbReference type="Proteomes" id="UP000430120"/>
    </source>
</evidence>